<reference evidence="2" key="1">
    <citation type="submission" date="2014-09" db="EMBL/GenBank/DDBJ databases">
        <authorList>
            <person name="Magalhaes I.L.F."/>
            <person name="Oliveira U."/>
            <person name="Santos F.R."/>
            <person name="Vidigal T.H.D.A."/>
            <person name="Brescovit A.D."/>
            <person name="Santos A.J."/>
        </authorList>
    </citation>
    <scope>NUCLEOTIDE SEQUENCE</scope>
    <source>
        <tissue evidence="2">Shoot tissue taken approximately 20 cm above the soil surface</tissue>
    </source>
</reference>
<evidence type="ECO:0000256" key="1">
    <source>
        <dbReference type="SAM" id="MobiDB-lite"/>
    </source>
</evidence>
<feature type="compositionally biased region" description="Gly residues" evidence="1">
    <location>
        <begin position="113"/>
        <end position="125"/>
    </location>
</feature>
<feature type="compositionally biased region" description="Basic and acidic residues" evidence="1">
    <location>
        <begin position="26"/>
        <end position="38"/>
    </location>
</feature>
<accession>A0A0A9GCG0</accession>
<evidence type="ECO:0000313" key="2">
    <source>
        <dbReference type="EMBL" id="JAE22775.1"/>
    </source>
</evidence>
<organism evidence="2">
    <name type="scientific">Arundo donax</name>
    <name type="common">Giant reed</name>
    <name type="synonym">Donax arundinaceus</name>
    <dbReference type="NCBI Taxonomy" id="35708"/>
    <lineage>
        <taxon>Eukaryota</taxon>
        <taxon>Viridiplantae</taxon>
        <taxon>Streptophyta</taxon>
        <taxon>Embryophyta</taxon>
        <taxon>Tracheophyta</taxon>
        <taxon>Spermatophyta</taxon>
        <taxon>Magnoliopsida</taxon>
        <taxon>Liliopsida</taxon>
        <taxon>Poales</taxon>
        <taxon>Poaceae</taxon>
        <taxon>PACMAD clade</taxon>
        <taxon>Arundinoideae</taxon>
        <taxon>Arundineae</taxon>
        <taxon>Arundo</taxon>
    </lineage>
</organism>
<feature type="compositionally biased region" description="Polar residues" evidence="1">
    <location>
        <begin position="9"/>
        <end position="20"/>
    </location>
</feature>
<proteinExistence type="predicted"/>
<sequence>MSLAEESRTPTLSRSGTTPWSPAPPHEVHLPPEPEPPHLDGPAAAHQGSSTGDPRRPESELVQLADVVGEHGGVGRRARGDGGGVGSGGAVLAEELRDDGLGLAGVVGRRGRGGGGRGRGGGEGGDWVAAASAAAREDGEEGERVRVRVRSWVEWGGRWQGVRL</sequence>
<feature type="region of interest" description="Disordered" evidence="1">
    <location>
        <begin position="1"/>
        <end position="91"/>
    </location>
</feature>
<reference evidence="2" key="2">
    <citation type="journal article" date="2015" name="Data Brief">
        <title>Shoot transcriptome of the giant reed, Arundo donax.</title>
        <authorList>
            <person name="Barrero R.A."/>
            <person name="Guerrero F.D."/>
            <person name="Moolhuijzen P."/>
            <person name="Goolsby J.A."/>
            <person name="Tidwell J."/>
            <person name="Bellgard S.E."/>
            <person name="Bellgard M.I."/>
        </authorList>
    </citation>
    <scope>NUCLEOTIDE SEQUENCE</scope>
    <source>
        <tissue evidence="2">Shoot tissue taken approximately 20 cm above the soil surface</tissue>
    </source>
</reference>
<name>A0A0A9GCG0_ARUDO</name>
<dbReference type="EMBL" id="GBRH01175121">
    <property type="protein sequence ID" value="JAE22775.1"/>
    <property type="molecule type" value="Transcribed_RNA"/>
</dbReference>
<dbReference type="AlphaFoldDB" id="A0A0A9GCG0"/>
<feature type="region of interest" description="Disordered" evidence="1">
    <location>
        <begin position="105"/>
        <end position="125"/>
    </location>
</feature>
<protein>
    <submittedName>
        <fullName evidence="2">Uncharacterized protein</fullName>
    </submittedName>
</protein>